<comment type="caution">
    <text evidence="1">The sequence shown here is derived from an EMBL/GenBank/DDBJ whole genome shotgun (WGS) entry which is preliminary data.</text>
</comment>
<sequence length="308" mass="34507">MDTGVEPELAALLNRGPFHEALRRAIKTRRLSLQAIQRRLDEAGLHVGLGTLSYWQSGQRRPERPASLKIVAAIERILDLPPRALLGLLGPPKERLSPRRRPAPGKALADLLRAPGPVESLLEALGRREQDLHLLVALDVVTLADNGGIAAMEATNVVEAHRPTDRYILVYFGEPESDAELLSVTALDGCRVGRLRRDAEARLIVAELLFDFELHVGQSHVMRYLLQDASPPPTTEYYRWIRHPAQTVVTQVKFSASRLPAMVWRFTRPYEGAPDQFRQEVPVGPHRSVHLTRSQVEPGLMGIRWVWG</sequence>
<dbReference type="Proteomes" id="UP000662200">
    <property type="component" value="Unassembled WGS sequence"/>
</dbReference>
<dbReference type="EMBL" id="BMQC01000009">
    <property type="protein sequence ID" value="GGK34034.1"/>
    <property type="molecule type" value="Genomic_DNA"/>
</dbReference>
<gene>
    <name evidence="1" type="ORF">GCM10010124_28300</name>
</gene>
<dbReference type="InterPro" id="IPR001387">
    <property type="entry name" value="Cro/C1-type_HTH"/>
</dbReference>
<evidence type="ECO:0000313" key="1">
    <source>
        <dbReference type="EMBL" id="GGK34034.1"/>
    </source>
</evidence>
<evidence type="ECO:0008006" key="3">
    <source>
        <dbReference type="Google" id="ProtNLM"/>
    </source>
</evidence>
<dbReference type="CDD" id="cd00093">
    <property type="entry name" value="HTH_XRE"/>
    <property type="match status" value="1"/>
</dbReference>
<organism evidence="1 2">
    <name type="scientific">Pilimelia terevasa</name>
    <dbReference type="NCBI Taxonomy" id="53372"/>
    <lineage>
        <taxon>Bacteria</taxon>
        <taxon>Bacillati</taxon>
        <taxon>Actinomycetota</taxon>
        <taxon>Actinomycetes</taxon>
        <taxon>Micromonosporales</taxon>
        <taxon>Micromonosporaceae</taxon>
        <taxon>Pilimelia</taxon>
    </lineage>
</organism>
<protein>
    <recommendedName>
        <fullName evidence="3">XRE family transcriptional regulator</fullName>
    </recommendedName>
</protein>
<dbReference type="AlphaFoldDB" id="A0A8J3BTN9"/>
<accession>A0A8J3BTN9</accession>
<dbReference type="RefSeq" id="WP_189114783.1">
    <property type="nucleotide sequence ID" value="NZ_BMQC01000009.1"/>
</dbReference>
<evidence type="ECO:0000313" key="2">
    <source>
        <dbReference type="Proteomes" id="UP000662200"/>
    </source>
</evidence>
<proteinExistence type="predicted"/>
<name>A0A8J3BTN9_9ACTN</name>
<keyword evidence="2" id="KW-1185">Reference proteome</keyword>
<reference evidence="1" key="1">
    <citation type="journal article" date="2014" name="Int. J. Syst. Evol. Microbiol.">
        <title>Complete genome sequence of Corynebacterium casei LMG S-19264T (=DSM 44701T), isolated from a smear-ripened cheese.</title>
        <authorList>
            <consortium name="US DOE Joint Genome Institute (JGI-PGF)"/>
            <person name="Walter F."/>
            <person name="Albersmeier A."/>
            <person name="Kalinowski J."/>
            <person name="Ruckert C."/>
        </authorList>
    </citation>
    <scope>NUCLEOTIDE SEQUENCE</scope>
    <source>
        <strain evidence="1">JCM 3091</strain>
    </source>
</reference>
<reference evidence="1" key="2">
    <citation type="submission" date="2020-09" db="EMBL/GenBank/DDBJ databases">
        <authorList>
            <person name="Sun Q."/>
            <person name="Ohkuma M."/>
        </authorList>
    </citation>
    <scope>NUCLEOTIDE SEQUENCE</scope>
    <source>
        <strain evidence="1">JCM 3091</strain>
    </source>
</reference>